<dbReference type="Pfam" id="PF20537">
    <property type="entry name" value="DUF6752"/>
    <property type="match status" value="1"/>
</dbReference>
<protein>
    <recommendedName>
        <fullName evidence="2">DUF6752 domain-containing protein</fullName>
    </recommendedName>
</protein>
<keyword evidence="4" id="KW-1185">Reference proteome</keyword>
<proteinExistence type="predicted"/>
<evidence type="ECO:0000313" key="3">
    <source>
        <dbReference type="EMBL" id="NYE21041.1"/>
    </source>
</evidence>
<dbReference type="RefSeq" id="WP_179491412.1">
    <property type="nucleotide sequence ID" value="NZ_JACCBV010000001.1"/>
</dbReference>
<reference evidence="3 4" key="1">
    <citation type="submission" date="2020-07" db="EMBL/GenBank/DDBJ databases">
        <title>Sequencing the genomes of 1000 actinobacteria strains.</title>
        <authorList>
            <person name="Klenk H.-P."/>
        </authorList>
    </citation>
    <scope>NUCLEOTIDE SEQUENCE [LARGE SCALE GENOMIC DNA]</scope>
    <source>
        <strain evidence="3 4">DSM 24662</strain>
    </source>
</reference>
<feature type="coiled-coil region" evidence="1">
    <location>
        <begin position="37"/>
        <end position="64"/>
    </location>
</feature>
<accession>A0A7Y9GRH4</accession>
<evidence type="ECO:0000313" key="4">
    <source>
        <dbReference type="Proteomes" id="UP000576969"/>
    </source>
</evidence>
<feature type="domain" description="DUF6752" evidence="2">
    <location>
        <begin position="40"/>
        <end position="68"/>
    </location>
</feature>
<gene>
    <name evidence="3" type="ORF">BJ991_003069</name>
</gene>
<evidence type="ECO:0000259" key="2">
    <source>
        <dbReference type="Pfam" id="PF20537"/>
    </source>
</evidence>
<comment type="caution">
    <text evidence="3">The sequence shown here is derived from an EMBL/GenBank/DDBJ whole genome shotgun (WGS) entry which is preliminary data.</text>
</comment>
<name>A0A7Y9GRH4_9MICO</name>
<dbReference type="AlphaFoldDB" id="A0A7Y9GRH4"/>
<organism evidence="3 4">
    <name type="scientific">Microbacterium immunditiarum</name>
    <dbReference type="NCBI Taxonomy" id="337480"/>
    <lineage>
        <taxon>Bacteria</taxon>
        <taxon>Bacillati</taxon>
        <taxon>Actinomycetota</taxon>
        <taxon>Actinomycetes</taxon>
        <taxon>Micrococcales</taxon>
        <taxon>Microbacteriaceae</taxon>
        <taxon>Microbacterium</taxon>
    </lineage>
</organism>
<dbReference type="InterPro" id="IPR046640">
    <property type="entry name" value="DUF6752"/>
</dbReference>
<evidence type="ECO:0000256" key="1">
    <source>
        <dbReference type="SAM" id="Coils"/>
    </source>
</evidence>
<keyword evidence="1" id="KW-0175">Coiled coil</keyword>
<sequence length="80" mass="9193">MREILRKFARWIAPTAYGKLEQLNLASAALSGDAVLPQDLEQRIAELEAQLNELRQDNRRVAELYDLVFARLRDENPLKG</sequence>
<dbReference type="EMBL" id="JACCBV010000001">
    <property type="protein sequence ID" value="NYE21041.1"/>
    <property type="molecule type" value="Genomic_DNA"/>
</dbReference>
<dbReference type="Proteomes" id="UP000576969">
    <property type="component" value="Unassembled WGS sequence"/>
</dbReference>